<dbReference type="GO" id="GO:1901135">
    <property type="term" value="P:carbohydrate derivative metabolic process"/>
    <property type="evidence" value="ECO:0007669"/>
    <property type="project" value="InterPro"/>
</dbReference>
<dbReference type="EMBL" id="JSUQ01000023">
    <property type="protein sequence ID" value="KHQ50697.1"/>
    <property type="molecule type" value="Genomic_DNA"/>
</dbReference>
<evidence type="ECO:0000256" key="2">
    <source>
        <dbReference type="ARBA" id="ARBA00023125"/>
    </source>
</evidence>
<keyword evidence="2" id="KW-0238">DNA-binding</keyword>
<dbReference type="PROSITE" id="PS51464">
    <property type="entry name" value="SIS"/>
    <property type="match status" value="1"/>
</dbReference>
<dbReference type="GO" id="GO:0003677">
    <property type="term" value="F:DNA binding"/>
    <property type="evidence" value="ECO:0007669"/>
    <property type="project" value="UniProtKB-KW"/>
</dbReference>
<feature type="domain" description="HTH rpiR-type" evidence="4">
    <location>
        <begin position="4"/>
        <end position="80"/>
    </location>
</feature>
<dbReference type="PANTHER" id="PTHR30514">
    <property type="entry name" value="GLUCOKINASE"/>
    <property type="match status" value="1"/>
</dbReference>
<dbReference type="Proteomes" id="UP000030960">
    <property type="component" value="Unassembled WGS sequence"/>
</dbReference>
<proteinExistence type="predicted"/>
<dbReference type="RefSeq" id="WP_043145746.1">
    <property type="nucleotide sequence ID" value="NZ_JSUQ01000023.1"/>
</dbReference>
<organism evidence="6 7">
    <name type="scientific">Mameliella alba</name>
    <dbReference type="NCBI Taxonomy" id="561184"/>
    <lineage>
        <taxon>Bacteria</taxon>
        <taxon>Pseudomonadati</taxon>
        <taxon>Pseudomonadota</taxon>
        <taxon>Alphaproteobacteria</taxon>
        <taxon>Rhodobacterales</taxon>
        <taxon>Roseobacteraceae</taxon>
        <taxon>Mameliella</taxon>
    </lineage>
</organism>
<name>A0A0B3RRZ6_9RHOB</name>
<dbReference type="InterPro" id="IPR009057">
    <property type="entry name" value="Homeodomain-like_sf"/>
</dbReference>
<dbReference type="AlphaFoldDB" id="A0A0B3RRZ6"/>
<dbReference type="InterPro" id="IPR046348">
    <property type="entry name" value="SIS_dom_sf"/>
</dbReference>
<reference evidence="6 7" key="1">
    <citation type="submission" date="2014-10" db="EMBL/GenBank/DDBJ databases">
        <title>Genome sequence of Ponticoccus sp. strain UMTAT08 isolated from clonal culture of toxic dinoflagellate Alexandrium tamiyavanichii.</title>
        <authorList>
            <person name="Gan H.Y."/>
            <person name="Muhd D.-D."/>
            <person name="Mohd Noor M.E."/>
            <person name="Yeong Y.S."/>
            <person name="Usup G."/>
        </authorList>
    </citation>
    <scope>NUCLEOTIDE SEQUENCE [LARGE SCALE GENOMIC DNA]</scope>
    <source>
        <strain evidence="6 7">UMTAT08</strain>
    </source>
</reference>
<dbReference type="InterPro" id="IPR036388">
    <property type="entry name" value="WH-like_DNA-bd_sf"/>
</dbReference>
<dbReference type="Gene3D" id="3.40.50.10490">
    <property type="entry name" value="Glucose-6-phosphate isomerase like protein, domain 1"/>
    <property type="match status" value="1"/>
</dbReference>
<dbReference type="Gene3D" id="1.10.10.10">
    <property type="entry name" value="Winged helix-like DNA-binding domain superfamily/Winged helix DNA-binding domain"/>
    <property type="match status" value="1"/>
</dbReference>
<dbReference type="SUPFAM" id="SSF53697">
    <property type="entry name" value="SIS domain"/>
    <property type="match status" value="1"/>
</dbReference>
<dbReference type="GO" id="GO:0097367">
    <property type="term" value="F:carbohydrate derivative binding"/>
    <property type="evidence" value="ECO:0007669"/>
    <property type="project" value="InterPro"/>
</dbReference>
<dbReference type="GO" id="GO:0003700">
    <property type="term" value="F:DNA-binding transcription factor activity"/>
    <property type="evidence" value="ECO:0007669"/>
    <property type="project" value="InterPro"/>
</dbReference>
<dbReference type="Pfam" id="PF01418">
    <property type="entry name" value="HTH_6"/>
    <property type="match status" value="1"/>
</dbReference>
<feature type="domain" description="SIS" evidence="5">
    <location>
        <begin position="128"/>
        <end position="265"/>
    </location>
</feature>
<accession>A0A0B3RRZ6</accession>
<dbReference type="SUPFAM" id="SSF46689">
    <property type="entry name" value="Homeodomain-like"/>
    <property type="match status" value="1"/>
</dbReference>
<dbReference type="InterPro" id="IPR035472">
    <property type="entry name" value="RpiR-like_SIS"/>
</dbReference>
<evidence type="ECO:0000313" key="7">
    <source>
        <dbReference type="Proteomes" id="UP000030960"/>
    </source>
</evidence>
<evidence type="ECO:0000259" key="5">
    <source>
        <dbReference type="PROSITE" id="PS51464"/>
    </source>
</evidence>
<protein>
    <submittedName>
        <fullName evidence="6">SIS domain protein</fullName>
    </submittedName>
</protein>
<evidence type="ECO:0000256" key="1">
    <source>
        <dbReference type="ARBA" id="ARBA00023015"/>
    </source>
</evidence>
<dbReference type="OrthoDB" id="9814676at2"/>
<evidence type="ECO:0000256" key="3">
    <source>
        <dbReference type="ARBA" id="ARBA00023163"/>
    </source>
</evidence>
<comment type="caution">
    <text evidence="6">The sequence shown here is derived from an EMBL/GenBank/DDBJ whole genome shotgun (WGS) entry which is preliminary data.</text>
</comment>
<dbReference type="Pfam" id="PF01380">
    <property type="entry name" value="SIS"/>
    <property type="match status" value="1"/>
</dbReference>
<dbReference type="PATRIC" id="fig|1515334.3.peg.4796"/>
<evidence type="ECO:0000259" key="4">
    <source>
        <dbReference type="PROSITE" id="PS51071"/>
    </source>
</evidence>
<dbReference type="InterPro" id="IPR001347">
    <property type="entry name" value="SIS_dom"/>
</dbReference>
<dbReference type="PANTHER" id="PTHR30514:SF18">
    <property type="entry name" value="RPIR-FAMILY TRANSCRIPTIONAL REGULATOR"/>
    <property type="match status" value="1"/>
</dbReference>
<dbReference type="CDD" id="cd05013">
    <property type="entry name" value="SIS_RpiR"/>
    <property type="match status" value="1"/>
</dbReference>
<keyword evidence="7" id="KW-1185">Reference proteome</keyword>
<dbReference type="STRING" id="561184.SAMN05216376_11927"/>
<dbReference type="PROSITE" id="PS51071">
    <property type="entry name" value="HTH_RPIR"/>
    <property type="match status" value="1"/>
</dbReference>
<keyword evidence="1" id="KW-0805">Transcription regulation</keyword>
<gene>
    <name evidence="6" type="ORF">OA50_04766</name>
</gene>
<keyword evidence="3" id="KW-0804">Transcription</keyword>
<dbReference type="InterPro" id="IPR047640">
    <property type="entry name" value="RpiR-like"/>
</dbReference>
<dbReference type="InterPro" id="IPR000281">
    <property type="entry name" value="HTH_RpiR"/>
</dbReference>
<sequence>MPAKRLEARIAHRYGGLSHKLREAADYVIAHPVEVATRSLRSVSAASAVSPATFSRLARALDFTSYEELRELSRQAIGDQVVSFAEKATQLQTPGEEDASMLDRQAGACMSNIASLAQGIDRERLQEAVDALARARRVTVFGAFASHGIAEHLAYLANYFQSDWTVLSRAGSALSASIGLLQPGDVFLVITKTPYARRAVLATQMARESGATTIVLTDTHASPALMHADLGFCVPSDSPQFFSSYVATLALMETLVAMLVAQSEDDIGEKIRLVEERNRRLGDFWADETSP</sequence>
<evidence type="ECO:0000313" key="6">
    <source>
        <dbReference type="EMBL" id="KHQ50697.1"/>
    </source>
</evidence>